<evidence type="ECO:0000313" key="2">
    <source>
        <dbReference type="Proteomes" id="UP000265768"/>
    </source>
</evidence>
<keyword evidence="2" id="KW-1185">Reference proteome</keyword>
<dbReference type="AlphaFoldDB" id="A0A3A4A7T4"/>
<gene>
    <name evidence="1" type="ORF">D5H75_38275</name>
</gene>
<reference evidence="1 2" key="1">
    <citation type="submission" date="2018-09" db="EMBL/GenBank/DDBJ databases">
        <title>YIM 75507 draft genome.</title>
        <authorList>
            <person name="Tang S."/>
            <person name="Feng Y."/>
        </authorList>
    </citation>
    <scope>NUCLEOTIDE SEQUENCE [LARGE SCALE GENOMIC DNA]</scope>
    <source>
        <strain evidence="1 2">YIM 75507</strain>
    </source>
</reference>
<dbReference type="EMBL" id="QZEY01000027">
    <property type="protein sequence ID" value="RJL21066.1"/>
    <property type="molecule type" value="Genomic_DNA"/>
</dbReference>
<evidence type="ECO:0000313" key="1">
    <source>
        <dbReference type="EMBL" id="RJL21066.1"/>
    </source>
</evidence>
<dbReference type="Proteomes" id="UP000265768">
    <property type="component" value="Unassembled WGS sequence"/>
</dbReference>
<proteinExistence type="predicted"/>
<name>A0A3A4A7T4_9ACTN</name>
<accession>A0A3A4A7T4</accession>
<protein>
    <submittedName>
        <fullName evidence="1">Uncharacterized protein</fullName>
    </submittedName>
</protein>
<organism evidence="1 2">
    <name type="scientific">Bailinhaonella thermotolerans</name>
    <dbReference type="NCBI Taxonomy" id="1070861"/>
    <lineage>
        <taxon>Bacteria</taxon>
        <taxon>Bacillati</taxon>
        <taxon>Actinomycetota</taxon>
        <taxon>Actinomycetes</taxon>
        <taxon>Streptosporangiales</taxon>
        <taxon>Streptosporangiaceae</taxon>
        <taxon>Bailinhaonella</taxon>
    </lineage>
</organism>
<comment type="caution">
    <text evidence="1">The sequence shown here is derived from an EMBL/GenBank/DDBJ whole genome shotgun (WGS) entry which is preliminary data.</text>
</comment>
<sequence>MAECARPRCRIEGEPRAAEPPAVLCRVCVARLRRDLDCMGALGNWLAAHVAAGGRRGAREYVSGSQEPGLPVRPEVLSALLPGAPGPVQDPYGDQCGPPSFPGTLASWAQLVAGERQVHPPGSADLRELGSWLAGHLDWSITRPWAGDYAGELDTLRHTAYGIEPWGLHVQPKVGPCPGCDRRSLIRVAGERYIECSELLGGCAALWTEAEYHRRVAALVTTGGGDLQ</sequence>